<organism evidence="7 8">
    <name type="scientific">Cannabis sativa</name>
    <name type="common">Hemp</name>
    <name type="synonym">Marijuana</name>
    <dbReference type="NCBI Taxonomy" id="3483"/>
    <lineage>
        <taxon>Eukaryota</taxon>
        <taxon>Viridiplantae</taxon>
        <taxon>Streptophyta</taxon>
        <taxon>Embryophyta</taxon>
        <taxon>Tracheophyta</taxon>
        <taxon>Spermatophyta</taxon>
        <taxon>Magnoliopsida</taxon>
        <taxon>eudicotyledons</taxon>
        <taxon>Gunneridae</taxon>
        <taxon>Pentapetalae</taxon>
        <taxon>rosids</taxon>
        <taxon>fabids</taxon>
        <taxon>Rosales</taxon>
        <taxon>Cannabaceae</taxon>
        <taxon>Cannabis</taxon>
    </lineage>
</organism>
<dbReference type="InterPro" id="IPR018244">
    <property type="entry name" value="Allrgn_V5/Tpx1_CS"/>
</dbReference>
<keyword evidence="3" id="KW-0611">Plant defense</keyword>
<comment type="caution">
    <text evidence="7">The sequence shown here is derived from an EMBL/GenBank/DDBJ whole genome shotgun (WGS) entry which is preliminary data.</text>
</comment>
<dbReference type="EMBL" id="JAATIQ010000105">
    <property type="protein sequence ID" value="KAF4382016.1"/>
    <property type="molecule type" value="Genomic_DNA"/>
</dbReference>
<evidence type="ECO:0000256" key="4">
    <source>
        <dbReference type="ARBA" id="ARBA00023157"/>
    </source>
</evidence>
<feature type="chain" id="PRO_5043239166" description="SCP domain-containing protein" evidence="5">
    <location>
        <begin position="17"/>
        <end position="154"/>
    </location>
</feature>
<dbReference type="FunFam" id="3.40.33.10:FF:000006">
    <property type="entry name" value="Putative pathogenesis-related protein 1"/>
    <property type="match status" value="1"/>
</dbReference>
<feature type="signal peptide" evidence="5">
    <location>
        <begin position="1"/>
        <end position="16"/>
    </location>
</feature>
<evidence type="ECO:0000256" key="3">
    <source>
        <dbReference type="ARBA" id="ARBA00022821"/>
    </source>
</evidence>
<accession>A0A803NPI1</accession>
<keyword evidence="2 5" id="KW-0732">Signal</keyword>
<feature type="domain" description="SCP" evidence="6">
    <location>
        <begin position="18"/>
        <end position="150"/>
    </location>
</feature>
<dbReference type="GO" id="GO:0098542">
    <property type="term" value="P:defense response to other organism"/>
    <property type="evidence" value="ECO:0007669"/>
    <property type="project" value="UniProtKB-ARBA"/>
</dbReference>
<evidence type="ECO:0000313" key="7">
    <source>
        <dbReference type="EMBL" id="KAF4382016.1"/>
    </source>
</evidence>
<sequence length="154" mass="17018">MLVLIMLTSVLGLCQGQSAPQDFVNTHNTPRSQVGVSNIVWNTTLATYALNYANQRKGDCNLVHSNGPYGENLAKGSSASFTGIVAVNLWVAEKPYYDYYSNSCVNGQQCLHYTQVVWTDSTQVGCARVQCTNGWYYVVCSYNPPGNYVGEYPY</sequence>
<dbReference type="SMART" id="SM00198">
    <property type="entry name" value="SCP"/>
    <property type="match status" value="1"/>
</dbReference>
<dbReference type="SUPFAM" id="SSF55797">
    <property type="entry name" value="PR-1-like"/>
    <property type="match status" value="1"/>
</dbReference>
<reference evidence="7 8" key="1">
    <citation type="journal article" date="2020" name="bioRxiv">
        <title>Sequence and annotation of 42 cannabis genomes reveals extensive copy number variation in cannabinoid synthesis and pathogen resistance genes.</title>
        <authorList>
            <person name="Mckernan K.J."/>
            <person name="Helbert Y."/>
            <person name="Kane L.T."/>
            <person name="Ebling H."/>
            <person name="Zhang L."/>
            <person name="Liu B."/>
            <person name="Eaton Z."/>
            <person name="Mclaughlin S."/>
            <person name="Kingan S."/>
            <person name="Baybayan P."/>
            <person name="Concepcion G."/>
            <person name="Jordan M."/>
            <person name="Riva A."/>
            <person name="Barbazuk W."/>
            <person name="Harkins T."/>
        </authorList>
    </citation>
    <scope>NUCLEOTIDE SEQUENCE [LARGE SCALE GENOMIC DNA]</scope>
    <source>
        <strain evidence="8">cv. Jamaican Lion 4</strain>
        <tissue evidence="7">Leaf</tissue>
    </source>
</reference>
<dbReference type="GO" id="GO:0005576">
    <property type="term" value="C:extracellular region"/>
    <property type="evidence" value="ECO:0007669"/>
    <property type="project" value="InterPro"/>
</dbReference>
<dbReference type="OMA" id="GWYYVVC"/>
<gene>
    <name evidence="7" type="ORF">G4B88_006648</name>
</gene>
<accession>A0A7J6GGD3</accession>
<dbReference type="PRINTS" id="PR00837">
    <property type="entry name" value="V5TPXLIKE"/>
</dbReference>
<dbReference type="Gene3D" id="3.40.33.10">
    <property type="entry name" value="CAP"/>
    <property type="match status" value="1"/>
</dbReference>
<keyword evidence="8" id="KW-1185">Reference proteome</keyword>
<dbReference type="Proteomes" id="UP000583929">
    <property type="component" value="Unassembled WGS sequence"/>
</dbReference>
<dbReference type="PANTHER" id="PTHR10334">
    <property type="entry name" value="CYSTEINE-RICH SECRETORY PROTEIN-RELATED"/>
    <property type="match status" value="1"/>
</dbReference>
<evidence type="ECO:0000256" key="2">
    <source>
        <dbReference type="ARBA" id="ARBA00022729"/>
    </source>
</evidence>
<keyword evidence="4" id="KW-1015">Disulfide bond</keyword>
<dbReference type="CDD" id="cd05381">
    <property type="entry name" value="CAP_PR-1"/>
    <property type="match status" value="1"/>
</dbReference>
<proteinExistence type="inferred from homology"/>
<dbReference type="InterPro" id="IPR035940">
    <property type="entry name" value="CAP_sf"/>
</dbReference>
<evidence type="ECO:0000313" key="8">
    <source>
        <dbReference type="Proteomes" id="UP000583929"/>
    </source>
</evidence>
<dbReference type="Pfam" id="PF00188">
    <property type="entry name" value="CAP"/>
    <property type="match status" value="1"/>
</dbReference>
<evidence type="ECO:0000259" key="6">
    <source>
        <dbReference type="SMART" id="SM00198"/>
    </source>
</evidence>
<evidence type="ECO:0000256" key="1">
    <source>
        <dbReference type="ARBA" id="ARBA00009923"/>
    </source>
</evidence>
<comment type="similarity">
    <text evidence="1">Belongs to the CRISP family.</text>
</comment>
<evidence type="ECO:0000256" key="5">
    <source>
        <dbReference type="SAM" id="SignalP"/>
    </source>
</evidence>
<protein>
    <recommendedName>
        <fullName evidence="6">SCP domain-containing protein</fullName>
    </recommendedName>
</protein>
<dbReference type="PROSITE" id="PS01010">
    <property type="entry name" value="CRISP_2"/>
    <property type="match status" value="1"/>
</dbReference>
<dbReference type="InterPro" id="IPR014044">
    <property type="entry name" value="CAP_dom"/>
</dbReference>
<dbReference type="AlphaFoldDB" id="A0A7J6GGD3"/>
<dbReference type="InterPro" id="IPR001283">
    <property type="entry name" value="CRISP-related"/>
</dbReference>
<name>A0A7J6GGD3_CANSA</name>